<gene>
    <name evidence="1" type="ORF">SAMN05216438_10825</name>
</gene>
<dbReference type="Proteomes" id="UP000181969">
    <property type="component" value="Unassembled WGS sequence"/>
</dbReference>
<accession>A0A1I4HBU1</accession>
<dbReference type="RefSeq" id="WP_177180190.1">
    <property type="nucleotide sequence ID" value="NZ_FOTJ01000008.1"/>
</dbReference>
<name>A0A1I4HBU1_9LACT</name>
<reference evidence="1 2" key="1">
    <citation type="submission" date="2016-10" db="EMBL/GenBank/DDBJ databases">
        <authorList>
            <person name="de Groot N.N."/>
        </authorList>
    </citation>
    <scope>NUCLEOTIDE SEQUENCE [LARGE SCALE GENOMIC DNA]</scope>
    <source>
        <strain evidence="1 2">M79</strain>
    </source>
</reference>
<sequence>MLIADQFETTDGRIVTKFLIVQRWEVYTGKVTRTFDNALDYQRYMTK</sequence>
<proteinExistence type="predicted"/>
<evidence type="ECO:0000313" key="2">
    <source>
        <dbReference type="Proteomes" id="UP000181969"/>
    </source>
</evidence>
<organism evidence="1 2">
    <name type="scientific">Lactococcus garvieae</name>
    <dbReference type="NCBI Taxonomy" id="1363"/>
    <lineage>
        <taxon>Bacteria</taxon>
        <taxon>Bacillati</taxon>
        <taxon>Bacillota</taxon>
        <taxon>Bacilli</taxon>
        <taxon>Lactobacillales</taxon>
        <taxon>Streptococcaceae</taxon>
        <taxon>Lactococcus</taxon>
    </lineage>
</organism>
<evidence type="ECO:0000313" key="1">
    <source>
        <dbReference type="EMBL" id="SFL39759.1"/>
    </source>
</evidence>
<dbReference type="AlphaFoldDB" id="A0A1I4HBU1"/>
<protein>
    <submittedName>
        <fullName evidence="1">Uncharacterized protein</fullName>
    </submittedName>
</protein>
<dbReference type="EMBL" id="FOTJ01000008">
    <property type="protein sequence ID" value="SFL39759.1"/>
    <property type="molecule type" value="Genomic_DNA"/>
</dbReference>